<feature type="transmembrane region" description="Helical" evidence="6">
    <location>
        <begin position="105"/>
        <end position="125"/>
    </location>
</feature>
<feature type="transmembrane region" description="Helical" evidence="6">
    <location>
        <begin position="7"/>
        <end position="29"/>
    </location>
</feature>
<dbReference type="SMART" id="SM00563">
    <property type="entry name" value="PlsC"/>
    <property type="match status" value="1"/>
</dbReference>
<dbReference type="EMBL" id="BMKA01000003">
    <property type="protein sequence ID" value="GGA23741.1"/>
    <property type="molecule type" value="Genomic_DNA"/>
</dbReference>
<dbReference type="InterPro" id="IPR002123">
    <property type="entry name" value="Plipid/glycerol_acylTrfase"/>
</dbReference>
<keyword evidence="6" id="KW-0812">Transmembrane</keyword>
<gene>
    <name evidence="8" type="ORF">GCM10011498_25800</name>
</gene>
<evidence type="ECO:0000256" key="1">
    <source>
        <dbReference type="ARBA" id="ARBA00004184"/>
    </source>
</evidence>
<evidence type="ECO:0000256" key="5">
    <source>
        <dbReference type="ARBA" id="ARBA00048427"/>
    </source>
</evidence>
<dbReference type="InterPro" id="IPR045520">
    <property type="entry name" value="GPAT/DHAPAT_C"/>
</dbReference>
<dbReference type="AlphaFoldDB" id="A0A916VRB4"/>
<dbReference type="PANTHER" id="PTHR12563">
    <property type="entry name" value="GLYCEROL-3-PHOSPHATE ACYLTRANSFERASE"/>
    <property type="match status" value="1"/>
</dbReference>
<evidence type="ECO:0000259" key="7">
    <source>
        <dbReference type="SMART" id="SM00563"/>
    </source>
</evidence>
<sequence>MFETVEIQVWVVWVTGLLALAGLLDRILMPSVRWYLRRRFNRAIEQLNSKLQLQIQPFKLTQRQVMVDRLAHDPQVMEAVLEHSNEEGIPYHVAAKMAMGYAREIVPSFSAFAYFGFGIRFARWLSRTLYRVRLGYVDEGALQKMDPNATVVFVMNHRSNMDYVIVTFLAASRSALSYAVGEWARVWPLKQLIRSTGAYFIRRKSRNLLYRRVLSRYVQMATAAGVTQAVFPEGSLSRDGSLRPAKLGLLNYIVSDFDPDQERDVVFVPVGVNYDRVLEDRVLLAANRGEKTGLLFKLWTFVHFVVRHLWLRLTGRFYKFGYASVSFGVPLSLKAFLAEKEKVSHEKMTADLGKALMKQVGRVIPVLPVSLVSTVLLDQGETPLNAAEVQHLAEAELERLLANGAHMHIPRKRLDYAVEVGLRMLVLRRALVEKDGRFTLQPEQLEVVRYYANAIAHLR</sequence>
<feature type="domain" description="Phospholipid/glycerol acyltransferase" evidence="7">
    <location>
        <begin position="151"/>
        <end position="275"/>
    </location>
</feature>
<evidence type="ECO:0000256" key="6">
    <source>
        <dbReference type="SAM" id="Phobius"/>
    </source>
</evidence>
<keyword evidence="6" id="KW-1133">Transmembrane helix</keyword>
<dbReference type="EC" id="2.3.1.15" evidence="3"/>
<comment type="pathway">
    <text evidence="2">Phospholipid metabolism; CDP-diacylglycerol biosynthesis; CDP-diacylglycerol from sn-glycerol 3-phosphate: step 1/3.</text>
</comment>
<evidence type="ECO:0000256" key="2">
    <source>
        <dbReference type="ARBA" id="ARBA00004765"/>
    </source>
</evidence>
<dbReference type="Pfam" id="PF01553">
    <property type="entry name" value="Acyltransferase"/>
    <property type="match status" value="1"/>
</dbReference>
<evidence type="ECO:0000256" key="4">
    <source>
        <dbReference type="ARBA" id="ARBA00013432"/>
    </source>
</evidence>
<dbReference type="RefSeq" id="WP_188675957.1">
    <property type="nucleotide sequence ID" value="NZ_BMKA01000003.1"/>
</dbReference>
<dbReference type="GO" id="GO:0004366">
    <property type="term" value="F:glycerol-3-phosphate O-acyltransferase activity"/>
    <property type="evidence" value="ECO:0007669"/>
    <property type="project" value="UniProtKB-EC"/>
</dbReference>
<dbReference type="Pfam" id="PF19277">
    <property type="entry name" value="GPAT_C"/>
    <property type="match status" value="1"/>
</dbReference>
<name>A0A916VRB4_9RHOB</name>
<comment type="subcellular location">
    <subcellularLocation>
        <location evidence="1">Endomembrane system</location>
        <topology evidence="1">Peripheral membrane protein</topology>
    </subcellularLocation>
</comment>
<protein>
    <recommendedName>
        <fullName evidence="4">Glycerol-3-phosphate acyltransferase</fullName>
        <ecNumber evidence="3">2.3.1.15</ecNumber>
    </recommendedName>
</protein>
<comment type="catalytic activity">
    <reaction evidence="5">
        <text>sn-glycerol 3-phosphate + an acyl-CoA = a 1-acyl-sn-glycero-3-phosphate + CoA</text>
        <dbReference type="Rhea" id="RHEA:15325"/>
        <dbReference type="ChEBI" id="CHEBI:57287"/>
        <dbReference type="ChEBI" id="CHEBI:57597"/>
        <dbReference type="ChEBI" id="CHEBI:57970"/>
        <dbReference type="ChEBI" id="CHEBI:58342"/>
        <dbReference type="EC" id="2.3.1.15"/>
    </reaction>
</comment>
<reference evidence="8" key="1">
    <citation type="journal article" date="2014" name="Int. J. Syst. Evol. Microbiol.">
        <title>Complete genome sequence of Corynebacterium casei LMG S-19264T (=DSM 44701T), isolated from a smear-ripened cheese.</title>
        <authorList>
            <consortium name="US DOE Joint Genome Institute (JGI-PGF)"/>
            <person name="Walter F."/>
            <person name="Albersmeier A."/>
            <person name="Kalinowski J."/>
            <person name="Ruckert C."/>
        </authorList>
    </citation>
    <scope>NUCLEOTIDE SEQUENCE</scope>
    <source>
        <strain evidence="8">CGMCC 1.15880</strain>
    </source>
</reference>
<dbReference type="SUPFAM" id="SSF69593">
    <property type="entry name" value="Glycerol-3-phosphate (1)-acyltransferase"/>
    <property type="match status" value="1"/>
</dbReference>
<evidence type="ECO:0000313" key="8">
    <source>
        <dbReference type="EMBL" id="GGA23741.1"/>
    </source>
</evidence>
<evidence type="ECO:0000256" key="3">
    <source>
        <dbReference type="ARBA" id="ARBA00013113"/>
    </source>
</evidence>
<keyword evidence="9" id="KW-1185">Reference proteome</keyword>
<comment type="caution">
    <text evidence="8">The sequence shown here is derived from an EMBL/GenBank/DDBJ whole genome shotgun (WGS) entry which is preliminary data.</text>
</comment>
<organism evidence="8 9">
    <name type="scientific">Neptunicoccus cionae</name>
    <dbReference type="NCBI Taxonomy" id="2035344"/>
    <lineage>
        <taxon>Bacteria</taxon>
        <taxon>Pseudomonadati</taxon>
        <taxon>Pseudomonadota</taxon>
        <taxon>Alphaproteobacteria</taxon>
        <taxon>Rhodobacterales</taxon>
        <taxon>Paracoccaceae</taxon>
        <taxon>Neptunicoccus</taxon>
    </lineage>
</organism>
<dbReference type="InterPro" id="IPR022284">
    <property type="entry name" value="GPAT/DHAPAT"/>
</dbReference>
<dbReference type="PANTHER" id="PTHR12563:SF17">
    <property type="entry name" value="DIHYDROXYACETONE PHOSPHATE ACYLTRANSFERASE"/>
    <property type="match status" value="1"/>
</dbReference>
<evidence type="ECO:0000313" key="9">
    <source>
        <dbReference type="Proteomes" id="UP000628017"/>
    </source>
</evidence>
<dbReference type="GO" id="GO:0012505">
    <property type="term" value="C:endomembrane system"/>
    <property type="evidence" value="ECO:0007669"/>
    <property type="project" value="UniProtKB-SubCell"/>
</dbReference>
<accession>A0A916VRB4</accession>
<dbReference type="GO" id="GO:0006629">
    <property type="term" value="P:lipid metabolic process"/>
    <property type="evidence" value="ECO:0007669"/>
    <property type="project" value="InterPro"/>
</dbReference>
<proteinExistence type="predicted"/>
<dbReference type="Proteomes" id="UP000628017">
    <property type="component" value="Unassembled WGS sequence"/>
</dbReference>
<keyword evidence="6" id="KW-0472">Membrane</keyword>
<reference evidence="8" key="2">
    <citation type="submission" date="2020-09" db="EMBL/GenBank/DDBJ databases">
        <authorList>
            <person name="Sun Q."/>
            <person name="Zhou Y."/>
        </authorList>
    </citation>
    <scope>NUCLEOTIDE SEQUENCE</scope>
    <source>
        <strain evidence="8">CGMCC 1.15880</strain>
    </source>
</reference>